<feature type="region of interest" description="Disordered" evidence="1">
    <location>
        <begin position="418"/>
        <end position="455"/>
    </location>
</feature>
<evidence type="ECO:0000256" key="1">
    <source>
        <dbReference type="SAM" id="MobiDB-lite"/>
    </source>
</evidence>
<feature type="region of interest" description="Disordered" evidence="1">
    <location>
        <begin position="543"/>
        <end position="563"/>
    </location>
</feature>
<dbReference type="GeneID" id="36572228"/>
<dbReference type="STRING" id="857342.A0A2T3B9P6"/>
<feature type="compositionally biased region" description="Pro residues" evidence="1">
    <location>
        <begin position="545"/>
        <end position="562"/>
    </location>
</feature>
<reference evidence="2 3" key="1">
    <citation type="journal article" date="2018" name="New Phytol.">
        <title>Comparative genomics and transcriptomics depict ericoid mycorrhizal fungi as versatile saprotrophs and plant mutualists.</title>
        <authorList>
            <person name="Martino E."/>
            <person name="Morin E."/>
            <person name="Grelet G.A."/>
            <person name="Kuo A."/>
            <person name="Kohler A."/>
            <person name="Daghino S."/>
            <person name="Barry K.W."/>
            <person name="Cichocki N."/>
            <person name="Clum A."/>
            <person name="Dockter R.B."/>
            <person name="Hainaut M."/>
            <person name="Kuo R.C."/>
            <person name="LaButti K."/>
            <person name="Lindahl B.D."/>
            <person name="Lindquist E.A."/>
            <person name="Lipzen A."/>
            <person name="Khouja H.R."/>
            <person name="Magnuson J."/>
            <person name="Murat C."/>
            <person name="Ohm R.A."/>
            <person name="Singer S.W."/>
            <person name="Spatafora J.W."/>
            <person name="Wang M."/>
            <person name="Veneault-Fourrey C."/>
            <person name="Henrissat B."/>
            <person name="Grigoriev I.V."/>
            <person name="Martin F.M."/>
            <person name="Perotto S."/>
        </authorList>
    </citation>
    <scope>NUCLEOTIDE SEQUENCE [LARGE SCALE GENOMIC DNA]</scope>
    <source>
        <strain evidence="2 3">ATCC 22711</strain>
    </source>
</reference>
<dbReference type="AlphaFoldDB" id="A0A2T3B9P6"/>
<dbReference type="InParanoid" id="A0A2T3B9P6"/>
<accession>A0A2T3B9P6</accession>
<organism evidence="2 3">
    <name type="scientific">Amorphotheca resinae ATCC 22711</name>
    <dbReference type="NCBI Taxonomy" id="857342"/>
    <lineage>
        <taxon>Eukaryota</taxon>
        <taxon>Fungi</taxon>
        <taxon>Dikarya</taxon>
        <taxon>Ascomycota</taxon>
        <taxon>Pezizomycotina</taxon>
        <taxon>Leotiomycetes</taxon>
        <taxon>Helotiales</taxon>
        <taxon>Amorphothecaceae</taxon>
        <taxon>Amorphotheca</taxon>
    </lineage>
</organism>
<dbReference type="EMBL" id="KZ679007">
    <property type="protein sequence ID" value="PSS25043.1"/>
    <property type="molecule type" value="Genomic_DNA"/>
</dbReference>
<proteinExistence type="predicted"/>
<dbReference type="Proteomes" id="UP000241818">
    <property type="component" value="Unassembled WGS sequence"/>
</dbReference>
<dbReference type="OrthoDB" id="10254945at2759"/>
<sequence length="672" mass="77703">MRWPAVLCFRISVMGRSRTDAVQRVICSNKEAPVHCIILDLQSSNYVGQNEVVWKALEPCLRLASLFLANSHTSRWWDTLLFGRYEEVMDGIPNEFKGQLLRLKPNLDRATLDYDQHQKQFQELLKHYQIEYHLISGWTNASTGLPNNPRRGSWKHATTKEPLSPMSNRIEVYISYELLEPLLRSDLTAAERKIDTFRFMVTLLHECCHSFWIATQEDFKKDYKEPYFGEECLSELGFSMEHAVLGGTPIALSDLPTQGLGSGLGISSGAIYWSSFFTRESEDYKNLPVLLPVPEDWDYKDFFPIPIGYFEGLYRPEFWIHVQKYGAEAAHMGPKVHGSRCRIDPQTRRPLKDQWTLEPDGIIKDGVTISDSMSEDEKRAAEVENLRRRRAERIHTALHQSADDRRKAADSLKARDGLHNEQTVESEAPSSQTPGHGPSTARDDDDATTEYSEDVPPSCRRFWTIRRYLLKHRNQGQLCLDTMNFDMPEHTLFHYINRYGDDSDHESLPLTFDEWREFLKECASSDRELLTYNNSSGIGLIHWTAPPPSPSPSPAPPLPPPNLNNLNNNTLPSPTDIHDFRTACLVSDWTLTCFPDFDIDFLRLRVNYELWRADHPRWRPVNRKRRPWEGGMSRSLVWHLVDWHDREGGDLWRWGPNGLARRRLDTWPQGGK</sequence>
<evidence type="ECO:0000313" key="3">
    <source>
        <dbReference type="Proteomes" id="UP000241818"/>
    </source>
</evidence>
<gene>
    <name evidence="2" type="ORF">M430DRAFT_197728</name>
</gene>
<evidence type="ECO:0000313" key="2">
    <source>
        <dbReference type="EMBL" id="PSS25043.1"/>
    </source>
</evidence>
<dbReference type="RefSeq" id="XP_024723642.1">
    <property type="nucleotide sequence ID" value="XM_024864147.1"/>
</dbReference>
<keyword evidence="3" id="KW-1185">Reference proteome</keyword>
<protein>
    <submittedName>
        <fullName evidence="2">Uncharacterized protein</fullName>
    </submittedName>
</protein>
<feature type="compositionally biased region" description="Acidic residues" evidence="1">
    <location>
        <begin position="443"/>
        <end position="453"/>
    </location>
</feature>
<name>A0A2T3B9P6_AMORE</name>
<feature type="compositionally biased region" description="Polar residues" evidence="1">
    <location>
        <begin position="420"/>
        <end position="434"/>
    </location>
</feature>